<protein>
    <submittedName>
        <fullName evidence="1">Uncharacterized protein</fullName>
    </submittedName>
</protein>
<proteinExistence type="predicted"/>
<evidence type="ECO:0000313" key="2">
    <source>
        <dbReference type="Proteomes" id="UP000216052"/>
    </source>
</evidence>
<keyword evidence="2" id="KW-1185">Reference proteome</keyword>
<dbReference type="RefSeq" id="WP_169716703.1">
    <property type="nucleotide sequence ID" value="NZ_CP155571.1"/>
</dbReference>
<sequence length="47" mass="5653">MVDKQDFEMTKEELEELMKKLPEILKEIEMPVVSDEKCVENVKEQRI</sequence>
<reference evidence="1" key="1">
    <citation type="submission" date="2024-05" db="EMBL/GenBank/DDBJ databases">
        <title>Isolation and characterization of Sporomusa carbonis sp. nov., a carboxydotrophic hydrogenogen in the genus of Sporomusa isolated from a charcoal burning pile.</title>
        <authorList>
            <person name="Boeer T."/>
            <person name="Rosenbaum F."/>
            <person name="Eysell L."/>
            <person name="Mueller V."/>
            <person name="Daniel R."/>
            <person name="Poehlein A."/>
        </authorList>
    </citation>
    <scope>NUCLEOTIDE SEQUENCE [LARGE SCALE GENOMIC DNA]</scope>
    <source>
        <strain evidence="1">DSM 3132</strain>
    </source>
</reference>
<evidence type="ECO:0000313" key="1">
    <source>
        <dbReference type="EMBL" id="XFO70188.1"/>
    </source>
</evidence>
<organism evidence="1 2">
    <name type="scientific">Sporomusa acidovorans (strain ATCC 49682 / DSM 3132 / Mol)</name>
    <dbReference type="NCBI Taxonomy" id="1123286"/>
    <lineage>
        <taxon>Bacteria</taxon>
        <taxon>Bacillati</taxon>
        <taxon>Bacillota</taxon>
        <taxon>Negativicutes</taxon>
        <taxon>Selenomonadales</taxon>
        <taxon>Sporomusaceae</taxon>
        <taxon>Sporomusa</taxon>
    </lineage>
</organism>
<gene>
    <name evidence="1" type="ORF">SPACI_001760</name>
</gene>
<accession>A0ABZ3IWB1</accession>
<name>A0ABZ3IWB1_SPOA4</name>
<dbReference type="EMBL" id="CP155571">
    <property type="protein sequence ID" value="XFO70188.1"/>
    <property type="molecule type" value="Genomic_DNA"/>
</dbReference>
<dbReference type="Proteomes" id="UP000216052">
    <property type="component" value="Chromosome"/>
</dbReference>